<dbReference type="InterPro" id="IPR029058">
    <property type="entry name" value="AB_hydrolase_fold"/>
</dbReference>
<dbReference type="AlphaFoldDB" id="A0A8T0KCP3"/>
<evidence type="ECO:0000313" key="2">
    <source>
        <dbReference type="Proteomes" id="UP000743370"/>
    </source>
</evidence>
<sequence length="90" mass="10011">MSTTLGSKTTVVEECRGVLHVYSDGSVVRSSRPSFNVPINDDGTVLWKDVLFDPTHHLQLRLYKSADSISPRLPVIYFFHGGGFYIGSHT</sequence>
<reference evidence="1 2" key="1">
    <citation type="submission" date="2020-05" db="EMBL/GenBank/DDBJ databases">
        <title>Vigna angularis (adzuki bean) Var. LongXiaoDou No. 4 denovo assembly.</title>
        <authorList>
            <person name="Xiang H."/>
        </authorList>
    </citation>
    <scope>NUCLEOTIDE SEQUENCE [LARGE SCALE GENOMIC DNA]</scope>
    <source>
        <tissue evidence="1">Leaf</tissue>
    </source>
</reference>
<organism evidence="1 2">
    <name type="scientific">Phaseolus angularis</name>
    <name type="common">Azuki bean</name>
    <name type="synonym">Vigna angularis</name>
    <dbReference type="NCBI Taxonomy" id="3914"/>
    <lineage>
        <taxon>Eukaryota</taxon>
        <taxon>Viridiplantae</taxon>
        <taxon>Streptophyta</taxon>
        <taxon>Embryophyta</taxon>
        <taxon>Tracheophyta</taxon>
        <taxon>Spermatophyta</taxon>
        <taxon>Magnoliopsida</taxon>
        <taxon>eudicotyledons</taxon>
        <taxon>Gunneridae</taxon>
        <taxon>Pentapetalae</taxon>
        <taxon>rosids</taxon>
        <taxon>fabids</taxon>
        <taxon>Fabales</taxon>
        <taxon>Fabaceae</taxon>
        <taxon>Papilionoideae</taxon>
        <taxon>50 kb inversion clade</taxon>
        <taxon>NPAAA clade</taxon>
        <taxon>indigoferoid/millettioid clade</taxon>
        <taxon>Phaseoleae</taxon>
        <taxon>Vigna</taxon>
    </lineage>
</organism>
<gene>
    <name evidence="1" type="ORF">HKW66_Vig0144000</name>
</gene>
<dbReference type="Proteomes" id="UP000743370">
    <property type="component" value="Unassembled WGS sequence"/>
</dbReference>
<dbReference type="SUPFAM" id="SSF53474">
    <property type="entry name" value="alpha/beta-Hydrolases"/>
    <property type="match status" value="1"/>
</dbReference>
<accession>A0A8T0KCP3</accession>
<comment type="caution">
    <text evidence="1">The sequence shown here is derived from an EMBL/GenBank/DDBJ whole genome shotgun (WGS) entry which is preliminary data.</text>
</comment>
<dbReference type="Gene3D" id="3.40.50.1820">
    <property type="entry name" value="alpha/beta hydrolase"/>
    <property type="match status" value="1"/>
</dbReference>
<protein>
    <submittedName>
        <fullName evidence="1">Carboxylesterase 15</fullName>
    </submittedName>
</protein>
<proteinExistence type="predicted"/>
<evidence type="ECO:0000313" key="1">
    <source>
        <dbReference type="EMBL" id="KAG2397364.1"/>
    </source>
</evidence>
<dbReference type="EMBL" id="JABFOF010000005">
    <property type="protein sequence ID" value="KAG2397364.1"/>
    <property type="molecule type" value="Genomic_DNA"/>
</dbReference>
<name>A0A8T0KCP3_PHAAN</name>